<keyword evidence="3" id="KW-0808">Transferase</keyword>
<dbReference type="Proteomes" id="UP001596496">
    <property type="component" value="Unassembled WGS sequence"/>
</dbReference>
<evidence type="ECO:0000313" key="4">
    <source>
        <dbReference type="Proteomes" id="UP001596496"/>
    </source>
</evidence>
<sequence>MHHDTPGAGRTGEAGDFWENLYSGREQVWKGDPNPLLAETARGLAPGAALDLGCGEGGDAVWLAAHGWRVTAVDISPTALRRTAAHAATAGVADRVTTERHDLSRTFPTGAFDLVNAQYLQTPFEFPRPRVLRRAANALTPGGLLLIVDHGSARPWAWNPDVDAHFPAPEDIAEEIGLDPARWRPERLDRPQRQATGPDGQTATVTDTVITIRRLTP</sequence>
<gene>
    <name evidence="3" type="ORF">ACFQSB_20200</name>
</gene>
<feature type="region of interest" description="Disordered" evidence="1">
    <location>
        <begin position="180"/>
        <end position="202"/>
    </location>
</feature>
<comment type="caution">
    <text evidence="3">The sequence shown here is derived from an EMBL/GenBank/DDBJ whole genome shotgun (WGS) entry which is preliminary data.</text>
</comment>
<name>A0ABW2P8I2_9ACTN</name>
<dbReference type="EMBL" id="JBHTCG010000012">
    <property type="protein sequence ID" value="MFC7384545.1"/>
    <property type="molecule type" value="Genomic_DNA"/>
</dbReference>
<evidence type="ECO:0000259" key="2">
    <source>
        <dbReference type="Pfam" id="PF13649"/>
    </source>
</evidence>
<organism evidence="3 4">
    <name type="scientific">Sphaerisporangium rhizosphaerae</name>
    <dbReference type="NCBI Taxonomy" id="2269375"/>
    <lineage>
        <taxon>Bacteria</taxon>
        <taxon>Bacillati</taxon>
        <taxon>Actinomycetota</taxon>
        <taxon>Actinomycetes</taxon>
        <taxon>Streptosporangiales</taxon>
        <taxon>Streptosporangiaceae</taxon>
        <taxon>Sphaerisporangium</taxon>
    </lineage>
</organism>
<proteinExistence type="predicted"/>
<accession>A0ABW2P8I2</accession>
<dbReference type="EC" id="2.1.1.-" evidence="3"/>
<dbReference type="CDD" id="cd02440">
    <property type="entry name" value="AdoMet_MTases"/>
    <property type="match status" value="1"/>
</dbReference>
<keyword evidence="3" id="KW-0489">Methyltransferase</keyword>
<dbReference type="GO" id="GO:0008168">
    <property type="term" value="F:methyltransferase activity"/>
    <property type="evidence" value="ECO:0007669"/>
    <property type="project" value="UniProtKB-KW"/>
</dbReference>
<dbReference type="SUPFAM" id="SSF53335">
    <property type="entry name" value="S-adenosyl-L-methionine-dependent methyltransferases"/>
    <property type="match status" value="1"/>
</dbReference>
<dbReference type="InterPro" id="IPR050508">
    <property type="entry name" value="Methyltransf_Superfamily"/>
</dbReference>
<evidence type="ECO:0000313" key="3">
    <source>
        <dbReference type="EMBL" id="MFC7384545.1"/>
    </source>
</evidence>
<feature type="compositionally biased region" description="Polar residues" evidence="1">
    <location>
        <begin position="193"/>
        <end position="202"/>
    </location>
</feature>
<keyword evidence="4" id="KW-1185">Reference proteome</keyword>
<dbReference type="GO" id="GO:0032259">
    <property type="term" value="P:methylation"/>
    <property type="evidence" value="ECO:0007669"/>
    <property type="project" value="UniProtKB-KW"/>
</dbReference>
<dbReference type="Pfam" id="PF13649">
    <property type="entry name" value="Methyltransf_25"/>
    <property type="match status" value="1"/>
</dbReference>
<evidence type="ECO:0000256" key="1">
    <source>
        <dbReference type="SAM" id="MobiDB-lite"/>
    </source>
</evidence>
<feature type="compositionally biased region" description="Basic and acidic residues" evidence="1">
    <location>
        <begin position="181"/>
        <end position="192"/>
    </location>
</feature>
<dbReference type="Gene3D" id="3.40.50.150">
    <property type="entry name" value="Vaccinia Virus protein VP39"/>
    <property type="match status" value="1"/>
</dbReference>
<dbReference type="InterPro" id="IPR041698">
    <property type="entry name" value="Methyltransf_25"/>
</dbReference>
<dbReference type="RefSeq" id="WP_380828345.1">
    <property type="nucleotide sequence ID" value="NZ_JBHTCG010000012.1"/>
</dbReference>
<feature type="domain" description="Methyltransferase" evidence="2">
    <location>
        <begin position="50"/>
        <end position="143"/>
    </location>
</feature>
<protein>
    <submittedName>
        <fullName evidence="3">SAM-dependent methyltransferase</fullName>
        <ecNumber evidence="3">2.1.1.-</ecNumber>
    </submittedName>
</protein>
<dbReference type="InterPro" id="IPR029063">
    <property type="entry name" value="SAM-dependent_MTases_sf"/>
</dbReference>
<reference evidence="4" key="1">
    <citation type="journal article" date="2019" name="Int. J. Syst. Evol. Microbiol.">
        <title>The Global Catalogue of Microorganisms (GCM) 10K type strain sequencing project: providing services to taxonomists for standard genome sequencing and annotation.</title>
        <authorList>
            <consortium name="The Broad Institute Genomics Platform"/>
            <consortium name="The Broad Institute Genome Sequencing Center for Infectious Disease"/>
            <person name="Wu L."/>
            <person name="Ma J."/>
        </authorList>
    </citation>
    <scope>NUCLEOTIDE SEQUENCE [LARGE SCALE GENOMIC DNA]</scope>
    <source>
        <strain evidence="4">CECT 7649</strain>
    </source>
</reference>
<dbReference type="PANTHER" id="PTHR42912">
    <property type="entry name" value="METHYLTRANSFERASE"/>
    <property type="match status" value="1"/>
</dbReference>